<dbReference type="OrthoDB" id="7871996at2"/>
<dbReference type="PROSITE" id="PS00018">
    <property type="entry name" value="EF_HAND_1"/>
    <property type="match status" value="2"/>
</dbReference>
<evidence type="ECO:0000259" key="2">
    <source>
        <dbReference type="PROSITE" id="PS50222"/>
    </source>
</evidence>
<dbReference type="RefSeq" id="WP_125326630.1">
    <property type="nucleotide sequence ID" value="NZ_CP034328.1"/>
</dbReference>
<feature type="signal peptide" evidence="1">
    <location>
        <begin position="1"/>
        <end position="21"/>
    </location>
</feature>
<keyword evidence="4" id="KW-1185">Reference proteome</keyword>
<reference evidence="3 4" key="1">
    <citation type="submission" date="2018-12" db="EMBL/GenBank/DDBJ databases">
        <title>Complete genome sequencing of Tabrizicola sp. K13M18.</title>
        <authorList>
            <person name="Bae J.-W."/>
        </authorList>
    </citation>
    <scope>NUCLEOTIDE SEQUENCE [LARGE SCALE GENOMIC DNA]</scope>
    <source>
        <strain evidence="3 4">K13M18</strain>
    </source>
</reference>
<gene>
    <name evidence="3" type="ORF">EI545_17375</name>
</gene>
<evidence type="ECO:0000313" key="4">
    <source>
        <dbReference type="Proteomes" id="UP000282002"/>
    </source>
</evidence>
<proteinExistence type="predicted"/>
<dbReference type="AlphaFoldDB" id="A0A3S8UA36"/>
<evidence type="ECO:0000256" key="1">
    <source>
        <dbReference type="SAM" id="SignalP"/>
    </source>
</evidence>
<sequence length="180" mass="19219">MVKLVVSAFLLLMVMMQSARADTDGPLAEAMRKDPARFQAMAEDVIAGYGGPSGLTPAGIEDHVALERAAARASAMRRFLAMDLNNDGAVERAELAVILRAASATSRGRLERQFAAADSDRDDRVSASEIRAEGQAAALRALTEAEAAILRALMTLDADKDGALRADEFRMAVKLLDEVT</sequence>
<dbReference type="PROSITE" id="PS50222">
    <property type="entry name" value="EF_HAND_2"/>
    <property type="match status" value="2"/>
</dbReference>
<feature type="domain" description="EF-hand" evidence="2">
    <location>
        <begin position="144"/>
        <end position="179"/>
    </location>
</feature>
<dbReference type="GO" id="GO:0005509">
    <property type="term" value="F:calcium ion binding"/>
    <property type="evidence" value="ECO:0007669"/>
    <property type="project" value="InterPro"/>
</dbReference>
<accession>A0A3S8UA36</accession>
<keyword evidence="1" id="KW-0732">Signal</keyword>
<protein>
    <recommendedName>
        <fullName evidence="2">EF-hand domain-containing protein</fullName>
    </recommendedName>
</protein>
<dbReference type="InterPro" id="IPR011992">
    <property type="entry name" value="EF-hand-dom_pair"/>
</dbReference>
<feature type="domain" description="EF-hand" evidence="2">
    <location>
        <begin position="70"/>
        <end position="105"/>
    </location>
</feature>
<dbReference type="KEGG" id="taw:EI545_17375"/>
<dbReference type="SUPFAM" id="SSF47473">
    <property type="entry name" value="EF-hand"/>
    <property type="match status" value="1"/>
</dbReference>
<name>A0A3S8UA36_9RHOB</name>
<feature type="chain" id="PRO_5019462651" description="EF-hand domain-containing protein" evidence="1">
    <location>
        <begin position="22"/>
        <end position="180"/>
    </location>
</feature>
<evidence type="ECO:0000313" key="3">
    <source>
        <dbReference type="EMBL" id="AZL60438.1"/>
    </source>
</evidence>
<dbReference type="Pfam" id="PF13202">
    <property type="entry name" value="EF-hand_5"/>
    <property type="match status" value="1"/>
</dbReference>
<dbReference type="Proteomes" id="UP000282002">
    <property type="component" value="Chromosome"/>
</dbReference>
<dbReference type="InterPro" id="IPR002048">
    <property type="entry name" value="EF_hand_dom"/>
</dbReference>
<dbReference type="SMART" id="SM00054">
    <property type="entry name" value="EFh"/>
    <property type="match status" value="3"/>
</dbReference>
<organism evidence="3 4">
    <name type="scientific">Tabrizicola piscis</name>
    <dbReference type="NCBI Taxonomy" id="2494374"/>
    <lineage>
        <taxon>Bacteria</taxon>
        <taxon>Pseudomonadati</taxon>
        <taxon>Pseudomonadota</taxon>
        <taxon>Alphaproteobacteria</taxon>
        <taxon>Rhodobacterales</taxon>
        <taxon>Paracoccaceae</taxon>
        <taxon>Tabrizicola</taxon>
    </lineage>
</organism>
<dbReference type="EMBL" id="CP034328">
    <property type="protein sequence ID" value="AZL60438.1"/>
    <property type="molecule type" value="Genomic_DNA"/>
</dbReference>
<dbReference type="InterPro" id="IPR018247">
    <property type="entry name" value="EF_Hand_1_Ca_BS"/>
</dbReference>
<dbReference type="Gene3D" id="1.10.238.10">
    <property type="entry name" value="EF-hand"/>
    <property type="match status" value="1"/>
</dbReference>